<evidence type="ECO:0000256" key="5">
    <source>
        <dbReference type="ARBA" id="ARBA00022989"/>
    </source>
</evidence>
<feature type="compositionally biased region" description="Basic residues" evidence="8">
    <location>
        <begin position="1"/>
        <end position="10"/>
    </location>
</feature>
<comment type="similarity">
    <text evidence="2">Belongs to the Ca(2+):cation antiporter (CaCA) (TC 2.A.19) family.</text>
</comment>
<feature type="domain" description="Sodium/calcium exchanger membrane region" evidence="10">
    <location>
        <begin position="85"/>
        <end position="244"/>
    </location>
</feature>
<evidence type="ECO:0000256" key="8">
    <source>
        <dbReference type="SAM" id="MobiDB-lite"/>
    </source>
</evidence>
<proteinExistence type="inferred from homology"/>
<evidence type="ECO:0000259" key="10">
    <source>
        <dbReference type="Pfam" id="PF01699"/>
    </source>
</evidence>
<dbReference type="AlphaFoldDB" id="A0A319AVL4"/>
<evidence type="ECO:0000256" key="1">
    <source>
        <dbReference type="ARBA" id="ARBA00004127"/>
    </source>
</evidence>
<dbReference type="InterPro" id="IPR004837">
    <property type="entry name" value="NaCa_Exmemb"/>
</dbReference>
<dbReference type="OrthoDB" id="1699231at2759"/>
<dbReference type="Proteomes" id="UP000248405">
    <property type="component" value="Unassembled WGS sequence"/>
</dbReference>
<feature type="transmembrane region" description="Helical" evidence="9">
    <location>
        <begin position="61"/>
        <end position="80"/>
    </location>
</feature>
<feature type="transmembrane region" description="Helical" evidence="9">
    <location>
        <begin position="414"/>
        <end position="433"/>
    </location>
</feature>
<feature type="transmembrane region" description="Helical" evidence="9">
    <location>
        <begin position="324"/>
        <end position="346"/>
    </location>
</feature>
<feature type="transmembrane region" description="Helical" evidence="9">
    <location>
        <begin position="358"/>
        <end position="378"/>
    </location>
</feature>
<dbReference type="GO" id="GO:0000329">
    <property type="term" value="C:fungal-type vacuole membrane"/>
    <property type="evidence" value="ECO:0007669"/>
    <property type="project" value="TreeGrafter"/>
</dbReference>
<feature type="transmembrane region" description="Helical" evidence="9">
    <location>
        <begin position="292"/>
        <end position="312"/>
    </location>
</feature>
<keyword evidence="12" id="KW-1185">Reference proteome</keyword>
<dbReference type="Gene3D" id="1.20.1420.30">
    <property type="entry name" value="NCX, central ion-binding region"/>
    <property type="match status" value="2"/>
</dbReference>
<accession>A0A319AVL4</accession>
<dbReference type="PANTHER" id="PTHR31503">
    <property type="entry name" value="VACUOLAR CALCIUM ION TRANSPORTER"/>
    <property type="match status" value="1"/>
</dbReference>
<evidence type="ECO:0000313" key="12">
    <source>
        <dbReference type="Proteomes" id="UP000248405"/>
    </source>
</evidence>
<dbReference type="RefSeq" id="XP_025558093.1">
    <property type="nucleotide sequence ID" value="XM_025704306.1"/>
</dbReference>
<protein>
    <submittedName>
        <fullName evidence="11">Vacuolar calcium ion transporter</fullName>
    </submittedName>
</protein>
<comment type="subcellular location">
    <subcellularLocation>
        <location evidence="1">Endomembrane system</location>
        <topology evidence="1">Multi-pass membrane protein</topology>
    </subcellularLocation>
</comment>
<dbReference type="PANTHER" id="PTHR31503:SF22">
    <property type="entry name" value="VACUOLAR CALCIUM ION TRANSPORTER"/>
    <property type="match status" value="1"/>
</dbReference>
<evidence type="ECO:0000256" key="3">
    <source>
        <dbReference type="ARBA" id="ARBA00022448"/>
    </source>
</evidence>
<feature type="transmembrane region" description="Helical" evidence="9">
    <location>
        <begin position="187"/>
        <end position="204"/>
    </location>
</feature>
<keyword evidence="6" id="KW-0406">Ion transport</keyword>
<evidence type="ECO:0000256" key="2">
    <source>
        <dbReference type="ARBA" id="ARBA00008170"/>
    </source>
</evidence>
<dbReference type="InterPro" id="IPR044880">
    <property type="entry name" value="NCX_ion-bd_dom_sf"/>
</dbReference>
<sequence>MPTVRHRHHYSSTMEGPSGISAESDPPTPPPSERASSPTAPLHGRTSPFHLAIMRIGSHPVLKALAGFVLLGLLSGLLGWPRQLVFWLNLVALVPLMAIITIAITELSHALGPFLHEILKSTLGNSVELMVGLVSAHMGQGRIFHSVVVGSILCYSLLVLGGCFLISGYDKEHLHFDRTLTSIMSSLMMMVCISLVLPGVMVTFPSLDTLSINAVVTSHEVQMVSYGIALILLGLFGVFLLFQLKSHAALFRIAEGAAEPHLSDASSENRADDDRMQMNHEPVMFTPQSAGVALLIAVACLTGCVVHIVNSVNAALERGTGTSFPILVWVPLVGNVSKYLTIVVISRQGHVEVAVRNILNSVLRLTLLVTPTLVLMGWSLGQSVTLQMDNFEATMLFLAAMVMSHVIHEGRANYFDGLMLCGTYIITGVAFYVCPSVSTIKDVAVVNT</sequence>
<evidence type="ECO:0000256" key="4">
    <source>
        <dbReference type="ARBA" id="ARBA00022692"/>
    </source>
</evidence>
<reference evidence="11" key="1">
    <citation type="submission" date="2016-12" db="EMBL/GenBank/DDBJ databases">
        <title>The genomes of Aspergillus section Nigri reveals drivers in fungal speciation.</title>
        <authorList>
            <consortium name="DOE Joint Genome Institute"/>
            <person name="Vesth T.C."/>
            <person name="Nybo J."/>
            <person name="Theobald S."/>
            <person name="Brandl J."/>
            <person name="Frisvad J.C."/>
            <person name="Nielsen K.F."/>
            <person name="Lyhne E.K."/>
            <person name="Kogle M.E."/>
            <person name="Kuo A."/>
            <person name="Riley R."/>
            <person name="Clum A."/>
            <person name="Nolan M."/>
            <person name="Lipzen A."/>
            <person name="Salamov A."/>
            <person name="Henrissat B."/>
            <person name="Wiebenga A."/>
            <person name="De Vries R.P."/>
            <person name="Grigoriev I.V."/>
            <person name="Mortensen U.H."/>
            <person name="Andersen M.R."/>
            <person name="Baker S.E."/>
        </authorList>
    </citation>
    <scope>NUCLEOTIDE SEQUENCE [LARGE SCALE GENOMIC DNA]</scope>
    <source>
        <strain evidence="11">CBS 113365</strain>
    </source>
</reference>
<keyword evidence="3" id="KW-0813">Transport</keyword>
<dbReference type="Pfam" id="PF01699">
    <property type="entry name" value="Na_Ca_ex"/>
    <property type="match status" value="2"/>
</dbReference>
<evidence type="ECO:0000313" key="11">
    <source>
        <dbReference type="EMBL" id="PYH64299.1"/>
    </source>
</evidence>
<feature type="domain" description="Sodium/calcium exchanger membrane region" evidence="10">
    <location>
        <begin position="292"/>
        <end position="431"/>
    </location>
</feature>
<dbReference type="GO" id="GO:0015369">
    <property type="term" value="F:calcium:proton antiporter activity"/>
    <property type="evidence" value="ECO:0007669"/>
    <property type="project" value="TreeGrafter"/>
</dbReference>
<dbReference type="GO" id="GO:0012505">
    <property type="term" value="C:endomembrane system"/>
    <property type="evidence" value="ECO:0007669"/>
    <property type="project" value="UniProtKB-SubCell"/>
</dbReference>
<organism evidence="11 12">
    <name type="scientific">Aspergillus vadensis (strain CBS 113365 / IMI 142717 / IBT 24658)</name>
    <dbReference type="NCBI Taxonomy" id="1448311"/>
    <lineage>
        <taxon>Eukaryota</taxon>
        <taxon>Fungi</taxon>
        <taxon>Dikarya</taxon>
        <taxon>Ascomycota</taxon>
        <taxon>Pezizomycotina</taxon>
        <taxon>Eurotiomycetes</taxon>
        <taxon>Eurotiomycetidae</taxon>
        <taxon>Eurotiales</taxon>
        <taxon>Aspergillaceae</taxon>
        <taxon>Aspergillus</taxon>
        <taxon>Aspergillus subgen. Circumdati</taxon>
    </lineage>
</organism>
<feature type="transmembrane region" description="Helical" evidence="9">
    <location>
        <begin position="143"/>
        <end position="166"/>
    </location>
</feature>
<gene>
    <name evidence="11" type="ORF">BO88DRAFT_374584</name>
</gene>
<feature type="region of interest" description="Disordered" evidence="8">
    <location>
        <begin position="1"/>
        <end position="41"/>
    </location>
</feature>
<dbReference type="InterPro" id="IPR004713">
    <property type="entry name" value="CaH_exchang"/>
</dbReference>
<evidence type="ECO:0000256" key="6">
    <source>
        <dbReference type="ARBA" id="ARBA00023065"/>
    </source>
</evidence>
<keyword evidence="5 9" id="KW-1133">Transmembrane helix</keyword>
<keyword evidence="7 9" id="KW-0472">Membrane</keyword>
<feature type="transmembrane region" description="Helical" evidence="9">
    <location>
        <begin position="86"/>
        <end position="106"/>
    </location>
</feature>
<name>A0A319AVL4_ASPVC</name>
<dbReference type="EMBL" id="KZ821644">
    <property type="protein sequence ID" value="PYH64299.1"/>
    <property type="molecule type" value="Genomic_DNA"/>
</dbReference>
<dbReference type="GO" id="GO:0006874">
    <property type="term" value="P:intracellular calcium ion homeostasis"/>
    <property type="evidence" value="ECO:0007669"/>
    <property type="project" value="TreeGrafter"/>
</dbReference>
<evidence type="ECO:0000256" key="7">
    <source>
        <dbReference type="ARBA" id="ARBA00023136"/>
    </source>
</evidence>
<dbReference type="GeneID" id="37208898"/>
<evidence type="ECO:0000256" key="9">
    <source>
        <dbReference type="SAM" id="Phobius"/>
    </source>
</evidence>
<feature type="transmembrane region" description="Helical" evidence="9">
    <location>
        <begin position="224"/>
        <end position="242"/>
    </location>
</feature>
<keyword evidence="4 9" id="KW-0812">Transmembrane</keyword>